<protein>
    <recommendedName>
        <fullName evidence="4">PilN domain-containing protein</fullName>
    </recommendedName>
</protein>
<keyword evidence="1" id="KW-0472">Membrane</keyword>
<accession>A0A2H0KAE4</accession>
<organism evidence="2 3">
    <name type="scientific">Candidatus Taylorbacteria bacterium CG11_big_fil_rev_8_21_14_0_20_46_11</name>
    <dbReference type="NCBI Taxonomy" id="1975025"/>
    <lineage>
        <taxon>Bacteria</taxon>
        <taxon>Candidatus Tayloriibacteriota</taxon>
    </lineage>
</organism>
<evidence type="ECO:0008006" key="4">
    <source>
        <dbReference type="Google" id="ProtNLM"/>
    </source>
</evidence>
<sequence>MIQLQTSFVPKKSYLPTTAPEARFGRTINVFAVVSIVVFLAVALLAAVTFFYRGALISEITAMDTDLVKAEKNFEPEFVDTAVRLHKRIESVKTLLGNHRSISPLFDILEKKTLEQVRFQGMALNSSEAEITLSMTGEAKSFNSVALQSDVFGGEQYFQNPVFSNFTLSEKGDVIFNFKTNVDPSILRYQENILRASASATSGTDTTAQSTTEP</sequence>
<dbReference type="Proteomes" id="UP000229342">
    <property type="component" value="Unassembled WGS sequence"/>
</dbReference>
<comment type="caution">
    <text evidence="2">The sequence shown here is derived from an EMBL/GenBank/DDBJ whole genome shotgun (WGS) entry which is preliminary data.</text>
</comment>
<evidence type="ECO:0000256" key="1">
    <source>
        <dbReference type="SAM" id="Phobius"/>
    </source>
</evidence>
<name>A0A2H0KAE4_9BACT</name>
<evidence type="ECO:0000313" key="3">
    <source>
        <dbReference type="Proteomes" id="UP000229342"/>
    </source>
</evidence>
<keyword evidence="1" id="KW-1133">Transmembrane helix</keyword>
<dbReference type="AlphaFoldDB" id="A0A2H0KAE4"/>
<reference evidence="2 3" key="1">
    <citation type="submission" date="2017-09" db="EMBL/GenBank/DDBJ databases">
        <title>Depth-based differentiation of microbial function through sediment-hosted aquifers and enrichment of novel symbionts in the deep terrestrial subsurface.</title>
        <authorList>
            <person name="Probst A.J."/>
            <person name="Ladd B."/>
            <person name="Jarett J.K."/>
            <person name="Geller-Mcgrath D.E."/>
            <person name="Sieber C.M."/>
            <person name="Emerson J.B."/>
            <person name="Anantharaman K."/>
            <person name="Thomas B.C."/>
            <person name="Malmstrom R."/>
            <person name="Stieglmeier M."/>
            <person name="Klingl A."/>
            <person name="Woyke T."/>
            <person name="Ryan C.M."/>
            <person name="Banfield J.F."/>
        </authorList>
    </citation>
    <scope>NUCLEOTIDE SEQUENCE [LARGE SCALE GENOMIC DNA]</scope>
    <source>
        <strain evidence="2">CG11_big_fil_rev_8_21_14_0_20_46_11</strain>
    </source>
</reference>
<evidence type="ECO:0000313" key="2">
    <source>
        <dbReference type="EMBL" id="PIQ68231.1"/>
    </source>
</evidence>
<proteinExistence type="predicted"/>
<gene>
    <name evidence="2" type="ORF">COV91_05230</name>
</gene>
<feature type="transmembrane region" description="Helical" evidence="1">
    <location>
        <begin position="30"/>
        <end position="52"/>
    </location>
</feature>
<keyword evidence="1" id="KW-0812">Transmembrane</keyword>
<dbReference type="EMBL" id="PCVG01000069">
    <property type="protein sequence ID" value="PIQ68231.1"/>
    <property type="molecule type" value="Genomic_DNA"/>
</dbReference>